<comment type="caution">
    <text evidence="5">The sequence shown here is derived from an EMBL/GenBank/DDBJ whole genome shotgun (WGS) entry which is preliminary data.</text>
</comment>
<keyword evidence="3" id="KW-0234">DNA repair</keyword>
<keyword evidence="6" id="KW-1185">Reference proteome</keyword>
<dbReference type="EMBL" id="SIRE01000019">
    <property type="protein sequence ID" value="TBL74615.1"/>
    <property type="molecule type" value="Genomic_DNA"/>
</dbReference>
<keyword evidence="3" id="KW-0227">DNA damage</keyword>
<dbReference type="SUPFAM" id="SSF100939">
    <property type="entry name" value="SPOC domain-like"/>
    <property type="match status" value="1"/>
</dbReference>
<protein>
    <recommendedName>
        <fullName evidence="3">Non-homologous end joining protein Ku</fullName>
    </recommendedName>
</protein>
<dbReference type="SMART" id="SM00559">
    <property type="entry name" value="Ku78"/>
    <property type="match status" value="1"/>
</dbReference>
<keyword evidence="2 3" id="KW-0233">DNA recombination</keyword>
<dbReference type="NCBIfam" id="TIGR02772">
    <property type="entry name" value="Ku_bact"/>
    <property type="match status" value="1"/>
</dbReference>
<evidence type="ECO:0000313" key="5">
    <source>
        <dbReference type="EMBL" id="TBL74615.1"/>
    </source>
</evidence>
<feature type="domain" description="Ku" evidence="4">
    <location>
        <begin position="58"/>
        <end position="186"/>
    </location>
</feature>
<evidence type="ECO:0000259" key="4">
    <source>
        <dbReference type="SMART" id="SM00559"/>
    </source>
</evidence>
<dbReference type="OrthoDB" id="9795084at2"/>
<dbReference type="InterPro" id="IPR006164">
    <property type="entry name" value="DNA_bd_Ku70/Ku80"/>
</dbReference>
<evidence type="ECO:0000313" key="6">
    <source>
        <dbReference type="Proteomes" id="UP000293142"/>
    </source>
</evidence>
<dbReference type="Gene3D" id="2.40.290.10">
    <property type="match status" value="1"/>
</dbReference>
<name>A0A4Q9DLJ5_9BACL</name>
<dbReference type="InterPro" id="IPR016194">
    <property type="entry name" value="SPOC-like_C_dom_sf"/>
</dbReference>
<evidence type="ECO:0000256" key="1">
    <source>
        <dbReference type="ARBA" id="ARBA00023125"/>
    </source>
</evidence>
<keyword evidence="1 3" id="KW-0238">DNA-binding</keyword>
<reference evidence="5 6" key="1">
    <citation type="submission" date="2019-02" db="EMBL/GenBank/DDBJ databases">
        <title>Paenibacillus sp. nov., isolated from surface-sterilized tissue of Thalictrum simplex L.</title>
        <authorList>
            <person name="Tuo L."/>
        </authorList>
    </citation>
    <scope>NUCLEOTIDE SEQUENCE [LARGE SCALE GENOMIC DNA]</scope>
    <source>
        <strain evidence="5 6">N2SHLJ1</strain>
    </source>
</reference>
<comment type="similarity">
    <text evidence="3">Belongs to the prokaryotic Ku family.</text>
</comment>
<accession>A0A4Q9DLJ5</accession>
<dbReference type="GO" id="GO:0006310">
    <property type="term" value="P:DNA recombination"/>
    <property type="evidence" value="ECO:0007669"/>
    <property type="project" value="UniProtKB-KW"/>
</dbReference>
<organism evidence="5 6">
    <name type="scientific">Paenibacillus thalictri</name>
    <dbReference type="NCBI Taxonomy" id="2527873"/>
    <lineage>
        <taxon>Bacteria</taxon>
        <taxon>Bacillati</taxon>
        <taxon>Bacillota</taxon>
        <taxon>Bacilli</taxon>
        <taxon>Bacillales</taxon>
        <taxon>Paenibacillaceae</taxon>
        <taxon>Paenibacillus</taxon>
    </lineage>
</organism>
<dbReference type="Pfam" id="PF02735">
    <property type="entry name" value="Ku"/>
    <property type="match status" value="1"/>
</dbReference>
<dbReference type="Proteomes" id="UP000293142">
    <property type="component" value="Unassembled WGS sequence"/>
</dbReference>
<comment type="function">
    <text evidence="3">With LigD forms a non-homologous end joining (NHEJ) DNA repair enzyme, which repairs dsDNA breaks with reduced fidelity. Binds linear dsDNA with 5'- and 3'- overhangs but not closed circular dsDNA nor ssDNA. Recruits and stimulates the ligase activity of LigD.</text>
</comment>
<evidence type="ECO:0000256" key="3">
    <source>
        <dbReference type="HAMAP-Rule" id="MF_01875"/>
    </source>
</evidence>
<proteinExistence type="inferred from homology"/>
<dbReference type="AlphaFoldDB" id="A0A4Q9DLJ5"/>
<dbReference type="InterPro" id="IPR009187">
    <property type="entry name" value="Prok_Ku"/>
</dbReference>
<dbReference type="PANTHER" id="PTHR41251:SF1">
    <property type="entry name" value="NON-HOMOLOGOUS END JOINING PROTEIN KU"/>
    <property type="match status" value="1"/>
</dbReference>
<dbReference type="GO" id="GO:0006303">
    <property type="term" value="P:double-strand break repair via nonhomologous end joining"/>
    <property type="evidence" value="ECO:0007669"/>
    <property type="project" value="UniProtKB-UniRule"/>
</dbReference>
<dbReference type="GO" id="GO:0003690">
    <property type="term" value="F:double-stranded DNA binding"/>
    <property type="evidence" value="ECO:0007669"/>
    <property type="project" value="UniProtKB-UniRule"/>
</dbReference>
<dbReference type="PIRSF" id="PIRSF006493">
    <property type="entry name" value="Prok_Ku"/>
    <property type="match status" value="1"/>
</dbReference>
<evidence type="ECO:0000256" key="2">
    <source>
        <dbReference type="ARBA" id="ARBA00023172"/>
    </source>
</evidence>
<comment type="subunit">
    <text evidence="3">Homodimer. Interacts with LigD.</text>
</comment>
<dbReference type="PANTHER" id="PTHR41251">
    <property type="entry name" value="NON-HOMOLOGOUS END JOINING PROTEIN KU"/>
    <property type="match status" value="1"/>
</dbReference>
<sequence>MLGVLSLHTIWKGAITFGLVHVPVKMYTAVEEKDIAMKQIHHECGSSISNVRSCPNCKREVAWEEIVKGYEYDKGKYVLFTKEELEQLLPESDKTIRILHFVDMDEVDPVYYQKTYYLSPGDMGEKGYSLLLQALKSTNKTAVCKVALRSKIHLALLRTAGECIVLETLYYPDEVRPVAHVPNMPDGRTVDNKELKLAQMLIGQLSGPFDASQYKDDFRLQLIDAIQRKIQGEEIRVQPTISENGVMDLMSALQASLEQLNAAAQAEAATAKKRKKKVARVEETA</sequence>
<dbReference type="HAMAP" id="MF_01875">
    <property type="entry name" value="Prokaryotic_Ku"/>
    <property type="match status" value="1"/>
</dbReference>
<gene>
    <name evidence="3" type="primary">ku</name>
    <name evidence="5" type="ORF">EYB31_25190</name>
</gene>
<dbReference type="CDD" id="cd00789">
    <property type="entry name" value="KU_like"/>
    <property type="match status" value="1"/>
</dbReference>
<dbReference type="FunFam" id="2.40.290.10:FF:000004">
    <property type="entry name" value="Non-homologous end joining protein Ku"/>
    <property type="match status" value="1"/>
</dbReference>